<dbReference type="InterPro" id="IPR013325">
    <property type="entry name" value="RNA_pol_sigma_r2"/>
</dbReference>
<keyword evidence="3" id="KW-0731">Sigma factor</keyword>
<comment type="similarity">
    <text evidence="1">Belongs to the sigma-70 factor family. ECF subfamily.</text>
</comment>
<keyword evidence="2" id="KW-0805">Transcription regulation</keyword>
<dbReference type="InterPro" id="IPR039425">
    <property type="entry name" value="RNA_pol_sigma-70-like"/>
</dbReference>
<reference evidence="8" key="1">
    <citation type="journal article" date="2014" name="Int. J. Syst. Evol. Microbiol.">
        <title>Complete genome sequence of Corynebacterium casei LMG S-19264T (=DSM 44701T), isolated from a smear-ripened cheese.</title>
        <authorList>
            <consortium name="US DOE Joint Genome Institute (JGI-PGF)"/>
            <person name="Walter F."/>
            <person name="Albersmeier A."/>
            <person name="Kalinowski J."/>
            <person name="Ruckert C."/>
        </authorList>
    </citation>
    <scope>NUCLEOTIDE SEQUENCE</scope>
    <source>
        <strain evidence="8">JCM 3091</strain>
    </source>
</reference>
<feature type="domain" description="RNA polymerase sigma-70 region 4" evidence="7">
    <location>
        <begin position="120"/>
        <end position="169"/>
    </location>
</feature>
<evidence type="ECO:0000259" key="7">
    <source>
        <dbReference type="Pfam" id="PF04545"/>
    </source>
</evidence>
<protein>
    <submittedName>
        <fullName evidence="8">DNA-directed RNA polymerase sigma-70 factor</fullName>
    </submittedName>
</protein>
<dbReference type="InterPro" id="IPR013324">
    <property type="entry name" value="RNA_pol_sigma_r3/r4-like"/>
</dbReference>
<dbReference type="PANTHER" id="PTHR43133">
    <property type="entry name" value="RNA POLYMERASE ECF-TYPE SIGMA FACTO"/>
    <property type="match status" value="1"/>
</dbReference>
<dbReference type="InterPro" id="IPR036388">
    <property type="entry name" value="WH-like_DNA-bd_sf"/>
</dbReference>
<sequence>MVRLKVRSSQRTRDEALVRALYEEHGAAILAYAARLTGDRAAAEDILQETLIRAWRHAGDLSAAAGSIRGWMFTVARNLVADRGRARGARPTEVAQAPTTVPVEHDHAQSVVDSLVALDALERISAEHRSVLVSIYFHGRSVAETAEALGIPAGTVKSRCHHALRQLRHSSLGRSIVLEGVA</sequence>
<dbReference type="InterPro" id="IPR007627">
    <property type="entry name" value="RNA_pol_sigma70_r2"/>
</dbReference>
<evidence type="ECO:0000256" key="1">
    <source>
        <dbReference type="ARBA" id="ARBA00010641"/>
    </source>
</evidence>
<organism evidence="8 9">
    <name type="scientific">Pilimelia terevasa</name>
    <dbReference type="NCBI Taxonomy" id="53372"/>
    <lineage>
        <taxon>Bacteria</taxon>
        <taxon>Bacillati</taxon>
        <taxon>Actinomycetota</taxon>
        <taxon>Actinomycetes</taxon>
        <taxon>Micromonosporales</taxon>
        <taxon>Micromonosporaceae</taxon>
        <taxon>Pilimelia</taxon>
    </lineage>
</organism>
<feature type="domain" description="RNA polymerase sigma-70 region 2" evidence="6">
    <location>
        <begin position="21"/>
        <end position="88"/>
    </location>
</feature>
<dbReference type="RefSeq" id="WP_189115048.1">
    <property type="nucleotide sequence ID" value="NZ_BMQC01000011.1"/>
</dbReference>
<evidence type="ECO:0000256" key="3">
    <source>
        <dbReference type="ARBA" id="ARBA00023082"/>
    </source>
</evidence>
<reference evidence="8" key="2">
    <citation type="submission" date="2020-09" db="EMBL/GenBank/DDBJ databases">
        <authorList>
            <person name="Sun Q."/>
            <person name="Ohkuma M."/>
        </authorList>
    </citation>
    <scope>NUCLEOTIDE SEQUENCE</scope>
    <source>
        <strain evidence="8">JCM 3091</strain>
    </source>
</reference>
<keyword evidence="8" id="KW-0240">DNA-directed RNA polymerase</keyword>
<dbReference type="AlphaFoldDB" id="A0A8J3BSI6"/>
<keyword evidence="5" id="KW-0804">Transcription</keyword>
<dbReference type="InterPro" id="IPR014284">
    <property type="entry name" value="RNA_pol_sigma-70_dom"/>
</dbReference>
<dbReference type="NCBIfam" id="TIGR02937">
    <property type="entry name" value="sigma70-ECF"/>
    <property type="match status" value="1"/>
</dbReference>
<dbReference type="GO" id="GO:0006352">
    <property type="term" value="P:DNA-templated transcription initiation"/>
    <property type="evidence" value="ECO:0007669"/>
    <property type="project" value="InterPro"/>
</dbReference>
<dbReference type="Gene3D" id="1.10.10.10">
    <property type="entry name" value="Winged helix-like DNA-binding domain superfamily/Winged helix DNA-binding domain"/>
    <property type="match status" value="1"/>
</dbReference>
<keyword evidence="4" id="KW-0238">DNA-binding</keyword>
<comment type="caution">
    <text evidence="8">The sequence shown here is derived from an EMBL/GenBank/DDBJ whole genome shotgun (WGS) entry which is preliminary data.</text>
</comment>
<proteinExistence type="inferred from homology"/>
<keyword evidence="9" id="KW-1185">Reference proteome</keyword>
<dbReference type="PANTHER" id="PTHR43133:SF52">
    <property type="entry name" value="ECF RNA POLYMERASE SIGMA FACTOR SIGL"/>
    <property type="match status" value="1"/>
</dbReference>
<evidence type="ECO:0000259" key="6">
    <source>
        <dbReference type="Pfam" id="PF04542"/>
    </source>
</evidence>
<gene>
    <name evidence="8" type="primary">rpoE</name>
    <name evidence="8" type="ORF">GCM10010124_30950</name>
</gene>
<dbReference type="CDD" id="cd06171">
    <property type="entry name" value="Sigma70_r4"/>
    <property type="match status" value="1"/>
</dbReference>
<evidence type="ECO:0000256" key="4">
    <source>
        <dbReference type="ARBA" id="ARBA00023125"/>
    </source>
</evidence>
<dbReference type="GO" id="GO:0003677">
    <property type="term" value="F:DNA binding"/>
    <property type="evidence" value="ECO:0007669"/>
    <property type="project" value="UniProtKB-KW"/>
</dbReference>
<evidence type="ECO:0000313" key="9">
    <source>
        <dbReference type="Proteomes" id="UP000662200"/>
    </source>
</evidence>
<name>A0A8J3BSI6_9ACTN</name>
<dbReference type="Pfam" id="PF04542">
    <property type="entry name" value="Sigma70_r2"/>
    <property type="match status" value="1"/>
</dbReference>
<dbReference type="GO" id="GO:0000428">
    <property type="term" value="C:DNA-directed RNA polymerase complex"/>
    <property type="evidence" value="ECO:0007669"/>
    <property type="project" value="UniProtKB-KW"/>
</dbReference>
<dbReference type="Pfam" id="PF04545">
    <property type="entry name" value="Sigma70_r4"/>
    <property type="match status" value="1"/>
</dbReference>
<dbReference type="Gene3D" id="1.10.1740.10">
    <property type="match status" value="1"/>
</dbReference>
<accession>A0A8J3BSI6</accession>
<dbReference type="GO" id="GO:0016987">
    <property type="term" value="F:sigma factor activity"/>
    <property type="evidence" value="ECO:0007669"/>
    <property type="project" value="UniProtKB-KW"/>
</dbReference>
<evidence type="ECO:0000313" key="8">
    <source>
        <dbReference type="EMBL" id="GGK36101.1"/>
    </source>
</evidence>
<dbReference type="EMBL" id="BMQC01000011">
    <property type="protein sequence ID" value="GGK36101.1"/>
    <property type="molecule type" value="Genomic_DNA"/>
</dbReference>
<dbReference type="Proteomes" id="UP000662200">
    <property type="component" value="Unassembled WGS sequence"/>
</dbReference>
<dbReference type="InterPro" id="IPR007630">
    <property type="entry name" value="RNA_pol_sigma70_r4"/>
</dbReference>
<dbReference type="SUPFAM" id="SSF88946">
    <property type="entry name" value="Sigma2 domain of RNA polymerase sigma factors"/>
    <property type="match status" value="1"/>
</dbReference>
<evidence type="ECO:0000256" key="2">
    <source>
        <dbReference type="ARBA" id="ARBA00023015"/>
    </source>
</evidence>
<evidence type="ECO:0000256" key="5">
    <source>
        <dbReference type="ARBA" id="ARBA00023163"/>
    </source>
</evidence>
<dbReference type="SUPFAM" id="SSF88659">
    <property type="entry name" value="Sigma3 and sigma4 domains of RNA polymerase sigma factors"/>
    <property type="match status" value="1"/>
</dbReference>